<evidence type="ECO:0000256" key="3">
    <source>
        <dbReference type="ARBA" id="ARBA00022722"/>
    </source>
</evidence>
<dbReference type="InterPro" id="IPR020539">
    <property type="entry name" value="RNase_P_CS"/>
</dbReference>
<organism evidence="10 11">
    <name type="scientific">Afipia felis</name>
    <name type="common">Cat scratch disease bacillus</name>
    <dbReference type="NCBI Taxonomy" id="1035"/>
    <lineage>
        <taxon>Bacteria</taxon>
        <taxon>Pseudomonadati</taxon>
        <taxon>Pseudomonadota</taxon>
        <taxon>Alphaproteobacteria</taxon>
        <taxon>Hyphomicrobiales</taxon>
        <taxon>Nitrobacteraceae</taxon>
        <taxon>Afipia</taxon>
    </lineage>
</organism>
<keyword evidence="3 7" id="KW-0540">Nuclease</keyword>
<dbReference type="HAMAP" id="MF_00227">
    <property type="entry name" value="RNase_P"/>
    <property type="match status" value="1"/>
</dbReference>
<keyword evidence="6 7" id="KW-0694">RNA-binding</keyword>
<comment type="catalytic activity">
    <reaction evidence="7">
        <text>Endonucleolytic cleavage of RNA, removing 5'-extranucleotides from tRNA precursor.</text>
        <dbReference type="EC" id="3.1.26.5"/>
    </reaction>
</comment>
<feature type="region of interest" description="Disordered" evidence="9">
    <location>
        <begin position="109"/>
        <end position="131"/>
    </location>
</feature>
<comment type="function">
    <text evidence="1 7">RNaseP catalyzes the removal of the 5'-leader sequence from pre-tRNA to produce the mature 5'-terminus. It can also cleave other RNA substrates such as 4.5S RNA. The protein component plays an auxiliary but essential role in vivo by binding to the 5'-leader sequence and broadening the substrate specificity of the ribozyme.</text>
</comment>
<evidence type="ECO:0000256" key="7">
    <source>
        <dbReference type="HAMAP-Rule" id="MF_00227"/>
    </source>
</evidence>
<evidence type="ECO:0000256" key="6">
    <source>
        <dbReference type="ARBA" id="ARBA00022884"/>
    </source>
</evidence>
<sequence>MDRLKKRADFIAAAQGPRIARPAFVVQSRFRDDTGPTRIGFTVTKKVGTATERNRVRRRLREMVRLAGVIAPPSPRDYVIVGRRGALEREFSVMIEDFRSALMRLARMKDRDGDSHSARPSPKFSQPTRET</sequence>
<gene>
    <name evidence="7 10" type="primary">rnpA</name>
    <name evidence="10" type="ORF">NCTC12722_00716</name>
</gene>
<dbReference type="Gene3D" id="3.30.230.10">
    <property type="match status" value="1"/>
</dbReference>
<dbReference type="Proteomes" id="UP000254343">
    <property type="component" value="Unassembled WGS sequence"/>
</dbReference>
<dbReference type="EC" id="3.1.26.5" evidence="7 8"/>
<evidence type="ECO:0000256" key="2">
    <source>
        <dbReference type="ARBA" id="ARBA00022694"/>
    </source>
</evidence>
<evidence type="ECO:0000313" key="10">
    <source>
        <dbReference type="EMBL" id="SUU83549.1"/>
    </source>
</evidence>
<evidence type="ECO:0000313" key="11">
    <source>
        <dbReference type="Proteomes" id="UP000254343"/>
    </source>
</evidence>
<dbReference type="GO" id="GO:0042781">
    <property type="term" value="F:3'-tRNA processing endoribonuclease activity"/>
    <property type="evidence" value="ECO:0007669"/>
    <property type="project" value="TreeGrafter"/>
</dbReference>
<dbReference type="PANTHER" id="PTHR33992:SF1">
    <property type="entry name" value="RIBONUCLEASE P PROTEIN COMPONENT"/>
    <property type="match status" value="1"/>
</dbReference>
<dbReference type="PROSITE" id="PS00648">
    <property type="entry name" value="RIBONUCLEASE_P"/>
    <property type="match status" value="1"/>
</dbReference>
<dbReference type="EMBL" id="UIGB01000001">
    <property type="protein sequence ID" value="SUU83549.1"/>
    <property type="molecule type" value="Genomic_DNA"/>
</dbReference>
<dbReference type="Pfam" id="PF00825">
    <property type="entry name" value="Ribonuclease_P"/>
    <property type="match status" value="1"/>
</dbReference>
<evidence type="ECO:0000256" key="5">
    <source>
        <dbReference type="ARBA" id="ARBA00022801"/>
    </source>
</evidence>
<dbReference type="NCBIfam" id="TIGR00188">
    <property type="entry name" value="rnpA"/>
    <property type="match status" value="1"/>
</dbReference>
<dbReference type="OrthoDB" id="9810867at2"/>
<evidence type="ECO:0000256" key="4">
    <source>
        <dbReference type="ARBA" id="ARBA00022759"/>
    </source>
</evidence>
<dbReference type="PANTHER" id="PTHR33992">
    <property type="entry name" value="RIBONUCLEASE P PROTEIN COMPONENT"/>
    <property type="match status" value="1"/>
</dbReference>
<evidence type="ECO:0000256" key="9">
    <source>
        <dbReference type="SAM" id="MobiDB-lite"/>
    </source>
</evidence>
<keyword evidence="4 7" id="KW-0255">Endonuclease</keyword>
<dbReference type="GO" id="GO:0000049">
    <property type="term" value="F:tRNA binding"/>
    <property type="evidence" value="ECO:0007669"/>
    <property type="project" value="UniProtKB-UniRule"/>
</dbReference>
<comment type="subunit">
    <text evidence="7">Consists of a catalytic RNA component (M1 or rnpB) and a protein subunit.</text>
</comment>
<proteinExistence type="inferred from homology"/>
<dbReference type="AlphaFoldDB" id="A0A380W4Q5"/>
<reference evidence="10 11" key="1">
    <citation type="submission" date="2018-06" db="EMBL/GenBank/DDBJ databases">
        <authorList>
            <consortium name="Pathogen Informatics"/>
            <person name="Doyle S."/>
        </authorList>
    </citation>
    <scope>NUCLEOTIDE SEQUENCE [LARGE SCALE GENOMIC DNA]</scope>
    <source>
        <strain evidence="10 11">NCTC12722</strain>
    </source>
</reference>
<keyword evidence="5 7" id="KW-0378">Hydrolase</keyword>
<dbReference type="GO" id="GO:0030677">
    <property type="term" value="C:ribonuclease P complex"/>
    <property type="evidence" value="ECO:0007669"/>
    <property type="project" value="TreeGrafter"/>
</dbReference>
<protein>
    <recommendedName>
        <fullName evidence="7 8">Ribonuclease P protein component</fullName>
        <shortName evidence="7">RNase P protein</shortName>
        <shortName evidence="7">RNaseP protein</shortName>
        <ecNumber evidence="7 8">3.1.26.5</ecNumber>
    </recommendedName>
    <alternativeName>
        <fullName evidence="7">Protein C5</fullName>
    </alternativeName>
</protein>
<keyword evidence="2 7" id="KW-0819">tRNA processing</keyword>
<accession>A0A380W4Q5</accession>
<dbReference type="InterPro" id="IPR020568">
    <property type="entry name" value="Ribosomal_Su5_D2-typ_SF"/>
</dbReference>
<evidence type="ECO:0000256" key="8">
    <source>
        <dbReference type="NCBIfam" id="TIGR00188"/>
    </source>
</evidence>
<dbReference type="RefSeq" id="WP_002718328.1">
    <property type="nucleotide sequence ID" value="NZ_UFSI01000001.1"/>
</dbReference>
<name>A0A380W4Q5_AFIFE</name>
<dbReference type="SUPFAM" id="SSF54211">
    <property type="entry name" value="Ribosomal protein S5 domain 2-like"/>
    <property type="match status" value="1"/>
</dbReference>
<dbReference type="InterPro" id="IPR014721">
    <property type="entry name" value="Ribsml_uS5_D2-typ_fold_subgr"/>
</dbReference>
<dbReference type="GO" id="GO:0001682">
    <property type="term" value="P:tRNA 5'-leader removal"/>
    <property type="evidence" value="ECO:0007669"/>
    <property type="project" value="UniProtKB-UniRule"/>
</dbReference>
<comment type="similarity">
    <text evidence="7">Belongs to the RnpA family.</text>
</comment>
<dbReference type="GO" id="GO:0004526">
    <property type="term" value="F:ribonuclease P activity"/>
    <property type="evidence" value="ECO:0007669"/>
    <property type="project" value="UniProtKB-UniRule"/>
</dbReference>
<evidence type="ECO:0000256" key="1">
    <source>
        <dbReference type="ARBA" id="ARBA00002663"/>
    </source>
</evidence>
<dbReference type="InterPro" id="IPR000100">
    <property type="entry name" value="RNase_P"/>
</dbReference>